<proteinExistence type="predicted"/>
<feature type="region of interest" description="Disordered" evidence="1">
    <location>
        <begin position="35"/>
        <end position="96"/>
    </location>
</feature>
<feature type="compositionally biased region" description="Basic residues" evidence="1">
    <location>
        <begin position="38"/>
        <end position="52"/>
    </location>
</feature>
<protein>
    <submittedName>
        <fullName evidence="2">Uncharacterized protein</fullName>
    </submittedName>
</protein>
<gene>
    <name evidence="2" type="ORF">L0P92_44610</name>
</gene>
<comment type="caution">
    <text evidence="2">The sequence shown here is derived from an EMBL/GenBank/DDBJ whole genome shotgun (WGS) entry which is preliminary data.</text>
</comment>
<keyword evidence="3" id="KW-1185">Reference proteome</keyword>
<reference evidence="2" key="1">
    <citation type="submission" date="2022-01" db="EMBL/GenBank/DDBJ databases">
        <title>Draft Genome Sequences of Seven Type Strains of the Genus Streptomyces.</title>
        <authorList>
            <person name="Aziz S."/>
            <person name="Coretto E."/>
            <person name="Chronakova A."/>
            <person name="Sproer C."/>
            <person name="Huber K."/>
            <person name="Nouioui I."/>
            <person name="Gross H."/>
        </authorList>
    </citation>
    <scope>NUCLEOTIDE SEQUENCE</scope>
    <source>
        <strain evidence="2">DSM 103493</strain>
    </source>
</reference>
<evidence type="ECO:0000313" key="3">
    <source>
        <dbReference type="Proteomes" id="UP001139384"/>
    </source>
</evidence>
<evidence type="ECO:0000313" key="2">
    <source>
        <dbReference type="EMBL" id="MCF1600566.1"/>
    </source>
</evidence>
<evidence type="ECO:0000256" key="1">
    <source>
        <dbReference type="SAM" id="MobiDB-lite"/>
    </source>
</evidence>
<accession>A0A9X1TQB0</accession>
<organism evidence="2 3">
    <name type="scientific">Streptomyces muensis</name>
    <dbReference type="NCBI Taxonomy" id="1077944"/>
    <lineage>
        <taxon>Bacteria</taxon>
        <taxon>Bacillati</taxon>
        <taxon>Actinomycetota</taxon>
        <taxon>Actinomycetes</taxon>
        <taxon>Kitasatosporales</taxon>
        <taxon>Streptomycetaceae</taxon>
        <taxon>Streptomyces</taxon>
    </lineage>
</organism>
<feature type="non-terminal residue" evidence="2">
    <location>
        <position position="96"/>
    </location>
</feature>
<sequence length="96" mass="10296">MSVEHDDDRFEGRLSHALHDIGGGFDADRPALVAAGRARGRPAPHPRRRGAARARAAAPPLRPRPAPHDPATQRPFNDALSPEILTGVDCRLPASN</sequence>
<dbReference type="AlphaFoldDB" id="A0A9X1TQB0"/>
<name>A0A9X1TQB0_STRM4</name>
<dbReference type="Proteomes" id="UP001139384">
    <property type="component" value="Unassembled WGS sequence"/>
</dbReference>
<dbReference type="EMBL" id="JAKEIP010000596">
    <property type="protein sequence ID" value="MCF1600566.1"/>
    <property type="molecule type" value="Genomic_DNA"/>
</dbReference>